<comment type="caution">
    <text evidence="2">The sequence shown here is derived from an EMBL/GenBank/DDBJ whole genome shotgun (WGS) entry which is preliminary data.</text>
</comment>
<reference evidence="2 3" key="1">
    <citation type="submission" date="2015-07" db="EMBL/GenBank/DDBJ databases">
        <title>ATOL: Assembling a taxonomically balanced genome-scale reconstruction of the evolutionary history of the Enterobacteriaceae.</title>
        <authorList>
            <person name="Plunkett G.III."/>
            <person name="Neeno-Eckwall E.C."/>
            <person name="Glasner J.D."/>
            <person name="Perna N.T."/>
        </authorList>
    </citation>
    <scope>NUCLEOTIDE SEQUENCE [LARGE SCALE GENOMIC DNA]</scope>
    <source>
        <strain evidence="2 3">ATCC 35017</strain>
    </source>
</reference>
<accession>A0A0N0Z914</accession>
<name>A0A0N0Z914_9GAMM</name>
<gene>
    <name evidence="2" type="ORF">M992_1290</name>
</gene>
<dbReference type="Pfam" id="PF04230">
    <property type="entry name" value="PS_pyruv_trans"/>
    <property type="match status" value="1"/>
</dbReference>
<keyword evidence="3" id="KW-1185">Reference proteome</keyword>
<dbReference type="GO" id="GO:0016740">
    <property type="term" value="F:transferase activity"/>
    <property type="evidence" value="ECO:0007669"/>
    <property type="project" value="UniProtKB-KW"/>
</dbReference>
<dbReference type="EMBL" id="LGAA01000014">
    <property type="protein sequence ID" value="KPD03164.1"/>
    <property type="molecule type" value="Genomic_DNA"/>
</dbReference>
<sequence>MKNKALKKVGVVTMHKVINYGSFLQAYATQFIIEKLGYECEIIDYEFPNKWHFEKGVIGTSGVKKNISDIVHKLGIKPGHRKKIKLNHAVNKYLNLSKTYSTPSEIKNNPPTYDIYITGSDQTWNPKHTKGDDVFLLAFAPENAKKISFSASIAGNELKEKYKPSFKKLLKKYNNISIRDSGGNKIIKELIGKEADVTLDPTLMMSKDEWSLFSKNRKSRYSNNGYIIFYLITHSFDVTPYIYEILKKLQEKTKLKIYSFSKIPSSFGINYESCADISAEDFIELFEKSSYVVTSSFHGTAFAVNFGIPLYSVVDSLYTADDRQISLLQKLDIEQCIVPLNKPFEEIQPIYNMEKEQHNLDKLRASSLSYLYNSLSS</sequence>
<evidence type="ECO:0000259" key="1">
    <source>
        <dbReference type="Pfam" id="PF04230"/>
    </source>
</evidence>
<feature type="domain" description="Polysaccharide pyruvyl transferase" evidence="1">
    <location>
        <begin position="19"/>
        <end position="312"/>
    </location>
</feature>
<evidence type="ECO:0000313" key="2">
    <source>
        <dbReference type="EMBL" id="KPD03164.1"/>
    </source>
</evidence>
<dbReference type="RefSeq" id="WP_053907814.1">
    <property type="nucleotide sequence ID" value="NZ_CAWMUS010000014.1"/>
</dbReference>
<dbReference type="Proteomes" id="UP000053226">
    <property type="component" value="Unassembled WGS sequence"/>
</dbReference>
<dbReference type="AlphaFoldDB" id="A0A0N0Z914"/>
<organism evidence="2 3">
    <name type="scientific">Moellerella wisconsensis ATCC 35017</name>
    <dbReference type="NCBI Taxonomy" id="1354267"/>
    <lineage>
        <taxon>Bacteria</taxon>
        <taxon>Pseudomonadati</taxon>
        <taxon>Pseudomonadota</taxon>
        <taxon>Gammaproteobacteria</taxon>
        <taxon>Enterobacterales</taxon>
        <taxon>Morganellaceae</taxon>
        <taxon>Moellerella</taxon>
    </lineage>
</organism>
<protein>
    <submittedName>
        <fullName evidence="2">Polysaccharide pyruvyl transferase</fullName>
    </submittedName>
</protein>
<proteinExistence type="predicted"/>
<dbReference type="InterPro" id="IPR007345">
    <property type="entry name" value="Polysacch_pyruvyl_Trfase"/>
</dbReference>
<evidence type="ECO:0000313" key="3">
    <source>
        <dbReference type="Proteomes" id="UP000053226"/>
    </source>
</evidence>
<keyword evidence="2" id="KW-0808">Transferase</keyword>